<dbReference type="STRING" id="32264.T1KK91"/>
<dbReference type="SUPFAM" id="SSF48264">
    <property type="entry name" value="Cytochrome P450"/>
    <property type="match status" value="1"/>
</dbReference>
<keyword evidence="4 8" id="KW-0479">Metal-binding</keyword>
<evidence type="ECO:0000256" key="8">
    <source>
        <dbReference type="PIRSR" id="PIRSR602401-1"/>
    </source>
</evidence>
<dbReference type="InterPro" id="IPR050479">
    <property type="entry name" value="CYP11_CYP27_families"/>
</dbReference>
<keyword evidence="11" id="KW-1185">Reference proteome</keyword>
<dbReference type="AlphaFoldDB" id="T1KK91"/>
<proteinExistence type="inferred from homology"/>
<dbReference type="GO" id="GO:0020037">
    <property type="term" value="F:heme binding"/>
    <property type="evidence" value="ECO:0007669"/>
    <property type="project" value="InterPro"/>
</dbReference>
<evidence type="ECO:0000256" key="7">
    <source>
        <dbReference type="ARBA" id="ARBA00023033"/>
    </source>
</evidence>
<dbReference type="EMBL" id="CAEY01000175">
    <property type="status" value="NOT_ANNOTATED_CDS"/>
    <property type="molecule type" value="Genomic_DNA"/>
</dbReference>
<evidence type="ECO:0000256" key="2">
    <source>
        <dbReference type="ARBA" id="ARBA00010617"/>
    </source>
</evidence>
<dbReference type="InterPro" id="IPR002401">
    <property type="entry name" value="Cyt_P450_E_grp-I"/>
</dbReference>
<dbReference type="Gene3D" id="1.10.630.10">
    <property type="entry name" value="Cytochrome P450"/>
    <property type="match status" value="1"/>
</dbReference>
<name>T1KK91_TETUR</name>
<organism evidence="10 11">
    <name type="scientific">Tetranychus urticae</name>
    <name type="common">Two-spotted spider mite</name>
    <dbReference type="NCBI Taxonomy" id="32264"/>
    <lineage>
        <taxon>Eukaryota</taxon>
        <taxon>Metazoa</taxon>
        <taxon>Ecdysozoa</taxon>
        <taxon>Arthropoda</taxon>
        <taxon>Chelicerata</taxon>
        <taxon>Arachnida</taxon>
        <taxon>Acari</taxon>
        <taxon>Acariformes</taxon>
        <taxon>Trombidiformes</taxon>
        <taxon>Prostigmata</taxon>
        <taxon>Eleutherengona</taxon>
        <taxon>Raphignathae</taxon>
        <taxon>Tetranychoidea</taxon>
        <taxon>Tetranychidae</taxon>
        <taxon>Tetranychus</taxon>
    </lineage>
</organism>
<dbReference type="Pfam" id="PF00067">
    <property type="entry name" value="p450"/>
    <property type="match status" value="1"/>
</dbReference>
<comment type="similarity">
    <text evidence="2 9">Belongs to the cytochrome P450 family.</text>
</comment>
<dbReference type="PRINTS" id="PR00385">
    <property type="entry name" value="P450"/>
</dbReference>
<dbReference type="InterPro" id="IPR017972">
    <property type="entry name" value="Cyt_P450_CS"/>
</dbReference>
<comment type="cofactor">
    <cofactor evidence="1 8">
        <name>heme</name>
        <dbReference type="ChEBI" id="CHEBI:30413"/>
    </cofactor>
</comment>
<reference evidence="10" key="2">
    <citation type="submission" date="2015-06" db="UniProtKB">
        <authorList>
            <consortium name="EnsemblMetazoa"/>
        </authorList>
    </citation>
    <scope>IDENTIFICATION</scope>
</reference>
<evidence type="ECO:0000313" key="10">
    <source>
        <dbReference type="EnsemblMetazoa" id="tetur13g02840.1"/>
    </source>
</evidence>
<evidence type="ECO:0000313" key="11">
    <source>
        <dbReference type="Proteomes" id="UP000015104"/>
    </source>
</evidence>
<dbReference type="HOGENOM" id="CLU_001570_28_0_1"/>
<keyword evidence="3 8" id="KW-0349">Heme</keyword>
<dbReference type="eggNOG" id="KOG0159">
    <property type="taxonomic scope" value="Eukaryota"/>
</dbReference>
<dbReference type="PROSITE" id="PS00086">
    <property type="entry name" value="CYTOCHROME_P450"/>
    <property type="match status" value="1"/>
</dbReference>
<keyword evidence="6 8" id="KW-0408">Iron</keyword>
<dbReference type="PANTHER" id="PTHR24279">
    <property type="entry name" value="CYTOCHROME P450"/>
    <property type="match status" value="1"/>
</dbReference>
<dbReference type="PRINTS" id="PR00463">
    <property type="entry name" value="EP450I"/>
</dbReference>
<dbReference type="InterPro" id="IPR036396">
    <property type="entry name" value="Cyt_P450_sf"/>
</dbReference>
<evidence type="ECO:0000256" key="5">
    <source>
        <dbReference type="ARBA" id="ARBA00023002"/>
    </source>
</evidence>
<evidence type="ECO:0008006" key="12">
    <source>
        <dbReference type="Google" id="ProtNLM"/>
    </source>
</evidence>
<dbReference type="EnsemblMetazoa" id="tetur13g02840.1">
    <property type="protein sequence ID" value="tetur13g02840.1"/>
    <property type="gene ID" value="tetur13g02840"/>
</dbReference>
<evidence type="ECO:0000256" key="1">
    <source>
        <dbReference type="ARBA" id="ARBA00001971"/>
    </source>
</evidence>
<reference evidence="11" key="1">
    <citation type="submission" date="2011-08" db="EMBL/GenBank/DDBJ databases">
        <authorList>
            <person name="Rombauts S."/>
        </authorList>
    </citation>
    <scope>NUCLEOTIDE SEQUENCE</scope>
    <source>
        <strain evidence="11">London</strain>
    </source>
</reference>
<dbReference type="InterPro" id="IPR001128">
    <property type="entry name" value="Cyt_P450"/>
</dbReference>
<dbReference type="GO" id="GO:0004497">
    <property type="term" value="F:monooxygenase activity"/>
    <property type="evidence" value="ECO:0007669"/>
    <property type="project" value="UniProtKB-KW"/>
</dbReference>
<dbReference type="GO" id="GO:0005506">
    <property type="term" value="F:iron ion binding"/>
    <property type="evidence" value="ECO:0007669"/>
    <property type="project" value="InterPro"/>
</dbReference>
<feature type="binding site" description="axial binding residue" evidence="8">
    <location>
        <position position="528"/>
    </location>
    <ligand>
        <name>heme</name>
        <dbReference type="ChEBI" id="CHEBI:30413"/>
    </ligand>
    <ligandPart>
        <name>Fe</name>
        <dbReference type="ChEBI" id="CHEBI:18248"/>
    </ligandPart>
</feature>
<sequence>MEQLIKLTFPIVNGFRNIPTLIQRIKRKTFKNDFVDVTSTTSLETDSVTSGVTSNKKFKMVLKSVSYLGRQLYSYPLRNGGFNIAVRKLASIAVSDLKSVSDVPSSSKIPYIGALIQHIPALGGFDLAKMHESAEKNYYKLGPIYKEDLRALNDPVDFAFWLSDADDIEKVYRSDGRFPVRGGFDSLGIYRKIRPDVYKALGLLILNGKDWHTFRSKIQPVLLQPRVISNYSNSISSIADEMINVIRQSRDEKTLEIADLGPELYRYTLESIAFIALDKRLNCLSDYGTTQRNIVASVSELFHLEATLNESFLWRFINRPFGKKWKRFIQINDEFTTMVFEFVQDKIKQLASEPAKNAEDDVSVLELFLSRPDCTPEDAVTMTMDMFYAGIDTTAHLILYTLHHLANHSNFQERVYREIMDLSNGNGNLDSDQLSNLTFLKACIKETSRLTPVVPISSRINREPIALSGYSIPAHNYLILNHYTVGHRPDYFSDPLSFKPDRWARESREEIKAHPFAVLPFGHGPRMCIGRRIAELETLSLLSKIIYNFKVTAKHTELPLSFKIISYPDNKMTFTFNERQK</sequence>
<dbReference type="CDD" id="cd11054">
    <property type="entry name" value="CYP24A1-like"/>
    <property type="match status" value="1"/>
</dbReference>
<protein>
    <recommendedName>
        <fullName evidence="12">Cytochrome P450</fullName>
    </recommendedName>
</protein>
<evidence type="ECO:0000256" key="4">
    <source>
        <dbReference type="ARBA" id="ARBA00022723"/>
    </source>
</evidence>
<dbReference type="FunFam" id="1.10.630.10:FF:000006">
    <property type="entry name" value="Cytochrome P450 302a1, mitochondrial"/>
    <property type="match status" value="1"/>
</dbReference>
<accession>T1KK91</accession>
<dbReference type="PANTHER" id="PTHR24279:SF120">
    <property type="entry name" value="CYTOCHROME P450"/>
    <property type="match status" value="1"/>
</dbReference>
<evidence type="ECO:0000256" key="6">
    <source>
        <dbReference type="ARBA" id="ARBA00023004"/>
    </source>
</evidence>
<dbReference type="GO" id="GO:0016705">
    <property type="term" value="F:oxidoreductase activity, acting on paired donors, with incorporation or reduction of molecular oxygen"/>
    <property type="evidence" value="ECO:0007669"/>
    <property type="project" value="InterPro"/>
</dbReference>
<keyword evidence="7 9" id="KW-0503">Monooxygenase</keyword>
<keyword evidence="5 9" id="KW-0560">Oxidoreductase</keyword>
<evidence type="ECO:0000256" key="9">
    <source>
        <dbReference type="RuleBase" id="RU000461"/>
    </source>
</evidence>
<evidence type="ECO:0000256" key="3">
    <source>
        <dbReference type="ARBA" id="ARBA00022617"/>
    </source>
</evidence>
<dbReference type="Proteomes" id="UP000015104">
    <property type="component" value="Unassembled WGS sequence"/>
</dbReference>